<keyword evidence="2" id="KW-0732">Signal</keyword>
<feature type="signal peptide" evidence="2">
    <location>
        <begin position="1"/>
        <end position="21"/>
    </location>
</feature>
<dbReference type="AlphaFoldDB" id="A0A2P2KYM5"/>
<evidence type="ECO:0000256" key="1">
    <source>
        <dbReference type="SAM" id="MobiDB-lite"/>
    </source>
</evidence>
<sequence>MVRKGLLGIVVLFLVCSHVLSSVTVLATRSLLSNEENPSSVQDFLPQDAADLSDGDELSDVGEGFIEGRMDMESTDYPGTGANNHHDPRTPGIA</sequence>
<dbReference type="EMBL" id="GGEC01030322">
    <property type="protein sequence ID" value="MBX10806.1"/>
    <property type="molecule type" value="Transcribed_RNA"/>
</dbReference>
<feature type="compositionally biased region" description="Acidic residues" evidence="1">
    <location>
        <begin position="51"/>
        <end position="60"/>
    </location>
</feature>
<evidence type="ECO:0000313" key="3">
    <source>
        <dbReference type="EMBL" id="MBX10806.1"/>
    </source>
</evidence>
<evidence type="ECO:0000256" key="2">
    <source>
        <dbReference type="SAM" id="SignalP"/>
    </source>
</evidence>
<feature type="compositionally biased region" description="Basic and acidic residues" evidence="1">
    <location>
        <begin position="84"/>
        <end position="94"/>
    </location>
</feature>
<reference evidence="3" key="1">
    <citation type="submission" date="2018-02" db="EMBL/GenBank/DDBJ databases">
        <title>Rhizophora mucronata_Transcriptome.</title>
        <authorList>
            <person name="Meera S.P."/>
            <person name="Sreeshan A."/>
            <person name="Augustine A."/>
        </authorList>
    </citation>
    <scope>NUCLEOTIDE SEQUENCE</scope>
    <source>
        <tissue evidence="3">Leaf</tissue>
    </source>
</reference>
<name>A0A2P2KYM5_RHIMU</name>
<protein>
    <submittedName>
        <fullName evidence="3">Uncharacterized protein</fullName>
    </submittedName>
</protein>
<dbReference type="PANTHER" id="PTHR33474">
    <property type="entry name" value="TRANSMEMBRANE PROTEIN"/>
    <property type="match status" value="1"/>
</dbReference>
<accession>A0A2P2KYM5</accession>
<dbReference type="PANTHER" id="PTHR33474:SF28">
    <property type="entry name" value="OS01G0815400 PROTEIN"/>
    <property type="match status" value="1"/>
</dbReference>
<organism evidence="3">
    <name type="scientific">Rhizophora mucronata</name>
    <name type="common">Asiatic mangrove</name>
    <dbReference type="NCBI Taxonomy" id="61149"/>
    <lineage>
        <taxon>Eukaryota</taxon>
        <taxon>Viridiplantae</taxon>
        <taxon>Streptophyta</taxon>
        <taxon>Embryophyta</taxon>
        <taxon>Tracheophyta</taxon>
        <taxon>Spermatophyta</taxon>
        <taxon>Magnoliopsida</taxon>
        <taxon>eudicotyledons</taxon>
        <taxon>Gunneridae</taxon>
        <taxon>Pentapetalae</taxon>
        <taxon>rosids</taxon>
        <taxon>fabids</taxon>
        <taxon>Malpighiales</taxon>
        <taxon>Rhizophoraceae</taxon>
        <taxon>Rhizophora</taxon>
    </lineage>
</organism>
<feature type="region of interest" description="Disordered" evidence="1">
    <location>
        <begin position="34"/>
        <end position="94"/>
    </location>
</feature>
<proteinExistence type="predicted"/>
<feature type="chain" id="PRO_5015106393" evidence="2">
    <location>
        <begin position="22"/>
        <end position="94"/>
    </location>
</feature>